<dbReference type="PANTHER" id="PTHR43377">
    <property type="entry name" value="BILIVERDIN REDUCTASE A"/>
    <property type="match status" value="1"/>
</dbReference>
<dbReference type="SUPFAM" id="SSF51735">
    <property type="entry name" value="NAD(P)-binding Rossmann-fold domains"/>
    <property type="match status" value="1"/>
</dbReference>
<dbReference type="InterPro" id="IPR036291">
    <property type="entry name" value="NAD(P)-bd_dom_sf"/>
</dbReference>
<dbReference type="Pfam" id="PF01408">
    <property type="entry name" value="GFO_IDH_MocA"/>
    <property type="match status" value="1"/>
</dbReference>
<dbReference type="Gene3D" id="3.40.50.720">
    <property type="entry name" value="NAD(P)-binding Rossmann-like Domain"/>
    <property type="match status" value="1"/>
</dbReference>
<protein>
    <submittedName>
        <fullName evidence="3">Dehydrogenase</fullName>
    </submittedName>
</protein>
<dbReference type="InterPro" id="IPR000683">
    <property type="entry name" value="Gfo/Idh/MocA-like_OxRdtase_N"/>
</dbReference>
<feature type="domain" description="GFO/IDH/MocA-like oxidoreductase" evidence="2">
    <location>
        <begin position="134"/>
        <end position="299"/>
    </location>
</feature>
<gene>
    <name evidence="3" type="ORF">J2Z66_006142</name>
</gene>
<dbReference type="Gene3D" id="3.30.360.10">
    <property type="entry name" value="Dihydrodipicolinate Reductase, domain 2"/>
    <property type="match status" value="1"/>
</dbReference>
<evidence type="ECO:0000259" key="2">
    <source>
        <dbReference type="Pfam" id="PF22725"/>
    </source>
</evidence>
<keyword evidence="4" id="KW-1185">Reference proteome</keyword>
<dbReference type="Proteomes" id="UP001519287">
    <property type="component" value="Unassembled WGS sequence"/>
</dbReference>
<feature type="domain" description="Gfo/Idh/MocA-like oxidoreductase N-terminal" evidence="1">
    <location>
        <begin position="3"/>
        <end position="125"/>
    </location>
</feature>
<evidence type="ECO:0000313" key="4">
    <source>
        <dbReference type="Proteomes" id="UP001519287"/>
    </source>
</evidence>
<dbReference type="InterPro" id="IPR055170">
    <property type="entry name" value="GFO_IDH_MocA-like_dom"/>
</dbReference>
<proteinExistence type="predicted"/>
<organism evidence="3 4">
    <name type="scientific">Paenibacillus eucommiae</name>
    <dbReference type="NCBI Taxonomy" id="1355755"/>
    <lineage>
        <taxon>Bacteria</taxon>
        <taxon>Bacillati</taxon>
        <taxon>Bacillota</taxon>
        <taxon>Bacilli</taxon>
        <taxon>Bacillales</taxon>
        <taxon>Paenibacillaceae</taxon>
        <taxon>Paenibacillus</taxon>
    </lineage>
</organism>
<dbReference type="InterPro" id="IPR051450">
    <property type="entry name" value="Gfo/Idh/MocA_Oxidoreductases"/>
</dbReference>
<evidence type="ECO:0000313" key="3">
    <source>
        <dbReference type="EMBL" id="MBP1994503.1"/>
    </source>
</evidence>
<accession>A0ABS4J3V7</accession>
<sequence length="389" mass="42598">MTNVGVIGYGVQIRRLLTILQEQDPACKITAIADVRYVEIQQNLLLEGVDISGIRFYSSADDMLASGGLDGVCVGTRCSQHTPMAIKVLAAGIPLYLEKPVATTMDDLVKLRDAYRKSNSQVIVSFPLRVTSHVRLVKEIIDSGKIGTVEHIQAVNNVPYGSIYFHGWYRDEMETGGLFLQKATHDFDYINYVLGSTPVLVSAMTSNRIFKGDKPAGLKCADCTEQETCPESPQNLSLAGENRFGDYCGFAVDTGNEDSGSALLQYESGMHASYSQNFFVRKKAAQRGARFMGYKGTVEFDWYTDEVKVYMHHTPRVETYSIDSAAIAGGHGGGDYALMRNFAAIMQGKTDVSVAPLEAGLSSVLVCLKAKQSAETSTFQAIQWPREEG</sequence>
<name>A0ABS4J3V7_9BACL</name>
<dbReference type="PANTHER" id="PTHR43377:SF2">
    <property type="entry name" value="BINDING ROSSMANN FOLD OXIDOREDUCTASE, PUTATIVE (AFU_ORTHOLOGUE AFUA_4G00560)-RELATED"/>
    <property type="match status" value="1"/>
</dbReference>
<dbReference type="EMBL" id="JAGGLB010000026">
    <property type="protein sequence ID" value="MBP1994503.1"/>
    <property type="molecule type" value="Genomic_DNA"/>
</dbReference>
<evidence type="ECO:0000259" key="1">
    <source>
        <dbReference type="Pfam" id="PF01408"/>
    </source>
</evidence>
<dbReference type="Pfam" id="PF22725">
    <property type="entry name" value="GFO_IDH_MocA_C3"/>
    <property type="match status" value="1"/>
</dbReference>
<comment type="caution">
    <text evidence="3">The sequence shown here is derived from an EMBL/GenBank/DDBJ whole genome shotgun (WGS) entry which is preliminary data.</text>
</comment>
<reference evidence="3 4" key="1">
    <citation type="submission" date="2021-03" db="EMBL/GenBank/DDBJ databases">
        <title>Genomic Encyclopedia of Type Strains, Phase IV (KMG-IV): sequencing the most valuable type-strain genomes for metagenomic binning, comparative biology and taxonomic classification.</title>
        <authorList>
            <person name="Goeker M."/>
        </authorList>
    </citation>
    <scope>NUCLEOTIDE SEQUENCE [LARGE SCALE GENOMIC DNA]</scope>
    <source>
        <strain evidence="3 4">DSM 26048</strain>
    </source>
</reference>
<dbReference type="SUPFAM" id="SSF55347">
    <property type="entry name" value="Glyceraldehyde-3-phosphate dehydrogenase-like, C-terminal domain"/>
    <property type="match status" value="1"/>
</dbReference>
<dbReference type="RefSeq" id="WP_209976350.1">
    <property type="nucleotide sequence ID" value="NZ_JAGGLB010000026.1"/>
</dbReference>